<dbReference type="InterPro" id="IPR050922">
    <property type="entry name" value="LytR/CpsA/Psr_CW_biosynth"/>
</dbReference>
<dbReference type="RefSeq" id="WP_142007791.1">
    <property type="nucleotide sequence ID" value="NZ_CAJTBP010000001.1"/>
</dbReference>
<feature type="domain" description="LytR/CpsA/Psr regulator C-terminal" evidence="3">
    <location>
        <begin position="56"/>
        <end position="143"/>
    </location>
</feature>
<dbReference type="Proteomes" id="UP000318336">
    <property type="component" value="Unassembled WGS sequence"/>
</dbReference>
<dbReference type="PANTHER" id="PTHR33392">
    <property type="entry name" value="POLYISOPRENYL-TEICHOIC ACID--PEPTIDOGLYCAN TEICHOIC ACID TRANSFERASE TAGU"/>
    <property type="match status" value="1"/>
</dbReference>
<feature type="region of interest" description="Disordered" evidence="1">
    <location>
        <begin position="244"/>
        <end position="266"/>
    </location>
</feature>
<evidence type="ECO:0000313" key="4">
    <source>
        <dbReference type="EMBL" id="TQL29040.1"/>
    </source>
</evidence>
<evidence type="ECO:0000259" key="3">
    <source>
        <dbReference type="Pfam" id="PF13399"/>
    </source>
</evidence>
<evidence type="ECO:0000256" key="2">
    <source>
        <dbReference type="SAM" id="SignalP"/>
    </source>
</evidence>
<dbReference type="PROSITE" id="PS51257">
    <property type="entry name" value="PROKAR_LIPOPROTEIN"/>
    <property type="match status" value="1"/>
</dbReference>
<name>A0A542WZN5_9MICO</name>
<keyword evidence="5" id="KW-1185">Reference proteome</keyword>
<keyword evidence="2" id="KW-0732">Signal</keyword>
<feature type="chain" id="PRO_5038471719" evidence="2">
    <location>
        <begin position="23"/>
        <end position="266"/>
    </location>
</feature>
<sequence length="266" mass="27920">MQGGLRKITPLVGAVLAASLLAGCGGSAEGRQPTPTKTCPAEVPAPTAKIAPSTIYLNVVNASSKGGLAAQTSKLLGWRGFKVLEVSNQSVMDDRPAPKAAEIRYGKSGRQIALTVATQVQNPVLVEDDRTDPTVDLVLGDSFALVPVPPPPPSQVKVNVYNTTYRSGLSGEVSKQLEARGFTVLSNGNDPSKSFLPDDVALIRHGERGEPNARRVALQFKGARLVQDGREGTDVDVALGNKYSQLVPEAQATPPPTPKPSRPPGC</sequence>
<reference evidence="4 5" key="1">
    <citation type="submission" date="2019-06" db="EMBL/GenBank/DDBJ databases">
        <title>Sequencing the genomes of 1000 actinobacteria strains.</title>
        <authorList>
            <person name="Klenk H.-P."/>
        </authorList>
    </citation>
    <scope>NUCLEOTIDE SEQUENCE [LARGE SCALE GENOMIC DNA]</scope>
    <source>
        <strain evidence="4 5">DSM 24617</strain>
    </source>
</reference>
<evidence type="ECO:0000256" key="1">
    <source>
        <dbReference type="SAM" id="MobiDB-lite"/>
    </source>
</evidence>
<feature type="signal peptide" evidence="2">
    <location>
        <begin position="1"/>
        <end position="22"/>
    </location>
</feature>
<protein>
    <submittedName>
        <fullName evidence="4">LytR cell envelope-related transcriptional attenuator</fullName>
    </submittedName>
</protein>
<proteinExistence type="predicted"/>
<dbReference type="PANTHER" id="PTHR33392:SF6">
    <property type="entry name" value="POLYISOPRENYL-TEICHOIC ACID--PEPTIDOGLYCAN TEICHOIC ACID TRANSFERASE TAGU"/>
    <property type="match status" value="1"/>
</dbReference>
<dbReference type="InterPro" id="IPR027381">
    <property type="entry name" value="LytR/CpsA/Psr_C"/>
</dbReference>
<feature type="domain" description="LytR/CpsA/Psr regulator C-terminal" evidence="3">
    <location>
        <begin position="155"/>
        <end position="243"/>
    </location>
</feature>
<dbReference type="OrthoDB" id="4864198at2"/>
<organism evidence="4 5">
    <name type="scientific">Barrientosiimonas humi</name>
    <dbReference type="NCBI Taxonomy" id="999931"/>
    <lineage>
        <taxon>Bacteria</taxon>
        <taxon>Bacillati</taxon>
        <taxon>Actinomycetota</taxon>
        <taxon>Actinomycetes</taxon>
        <taxon>Micrococcales</taxon>
        <taxon>Dermacoccaceae</taxon>
        <taxon>Barrientosiimonas</taxon>
    </lineage>
</organism>
<comment type="caution">
    <text evidence="4">The sequence shown here is derived from an EMBL/GenBank/DDBJ whole genome shotgun (WGS) entry which is preliminary data.</text>
</comment>
<gene>
    <name evidence="4" type="ORF">FB554_3356</name>
</gene>
<dbReference type="EMBL" id="VFOK01000002">
    <property type="protein sequence ID" value="TQL29040.1"/>
    <property type="molecule type" value="Genomic_DNA"/>
</dbReference>
<evidence type="ECO:0000313" key="5">
    <source>
        <dbReference type="Proteomes" id="UP000318336"/>
    </source>
</evidence>
<dbReference type="AlphaFoldDB" id="A0A542WZN5"/>
<accession>A0A542WZN5</accession>
<dbReference type="Pfam" id="PF13399">
    <property type="entry name" value="LytR_C"/>
    <property type="match status" value="2"/>
</dbReference>
<dbReference type="Gene3D" id="3.30.70.2390">
    <property type="match status" value="2"/>
</dbReference>
<feature type="compositionally biased region" description="Pro residues" evidence="1">
    <location>
        <begin position="253"/>
        <end position="266"/>
    </location>
</feature>